<keyword evidence="3" id="KW-1185">Reference proteome</keyword>
<gene>
    <name evidence="2" type="ORF">VMF7928_04026</name>
</gene>
<feature type="chain" id="PRO_5046217778" evidence="1">
    <location>
        <begin position="22"/>
        <end position="110"/>
    </location>
</feature>
<feature type="signal peptide" evidence="1">
    <location>
        <begin position="1"/>
        <end position="21"/>
    </location>
</feature>
<sequence length="110" mass="11561">MKTTLLPTIALSAIFSTCAFAAGTDHIQLQETDMGAFTSVTALNNGKAMANTQITVANQNTLETYTTNSDGVAYISNISHGNKTYTLQVKGANGQTASTQYTFAADANDN</sequence>
<proteinExistence type="predicted"/>
<dbReference type="SUPFAM" id="SSF49464">
    <property type="entry name" value="Carboxypeptidase regulatory domain-like"/>
    <property type="match status" value="1"/>
</dbReference>
<evidence type="ECO:0000313" key="3">
    <source>
        <dbReference type="Proteomes" id="UP000838748"/>
    </source>
</evidence>
<dbReference type="InterPro" id="IPR008969">
    <property type="entry name" value="CarboxyPept-like_regulatory"/>
</dbReference>
<dbReference type="RefSeq" id="WP_237363450.1">
    <property type="nucleotide sequence ID" value="NZ_CAKLDM010000002.1"/>
</dbReference>
<evidence type="ECO:0000313" key="2">
    <source>
        <dbReference type="EMBL" id="CAH0542015.1"/>
    </source>
</evidence>
<evidence type="ECO:0000256" key="1">
    <source>
        <dbReference type="SAM" id="SignalP"/>
    </source>
</evidence>
<reference evidence="2" key="1">
    <citation type="submission" date="2021-11" db="EMBL/GenBank/DDBJ databases">
        <authorList>
            <person name="Rodrigo-Torres L."/>
            <person name="Arahal R. D."/>
            <person name="Lucena T."/>
        </authorList>
    </citation>
    <scope>NUCLEOTIDE SEQUENCE</scope>
    <source>
        <strain evidence="2">CECT 7928</strain>
    </source>
</reference>
<accession>A0ABM9A8S5</accession>
<dbReference type="Proteomes" id="UP000838748">
    <property type="component" value="Unassembled WGS sequence"/>
</dbReference>
<organism evidence="2 3">
    <name type="scientific">Vibrio marisflavi CECT 7928</name>
    <dbReference type="NCBI Taxonomy" id="634439"/>
    <lineage>
        <taxon>Bacteria</taxon>
        <taxon>Pseudomonadati</taxon>
        <taxon>Pseudomonadota</taxon>
        <taxon>Gammaproteobacteria</taxon>
        <taxon>Vibrionales</taxon>
        <taxon>Vibrionaceae</taxon>
        <taxon>Vibrio</taxon>
    </lineage>
</organism>
<protein>
    <submittedName>
        <fullName evidence="2">Uncharacterized protein</fullName>
    </submittedName>
</protein>
<comment type="caution">
    <text evidence="2">The sequence shown here is derived from an EMBL/GenBank/DDBJ whole genome shotgun (WGS) entry which is preliminary data.</text>
</comment>
<keyword evidence="1" id="KW-0732">Signal</keyword>
<dbReference type="EMBL" id="CAKLDM010000002">
    <property type="protein sequence ID" value="CAH0542015.1"/>
    <property type="molecule type" value="Genomic_DNA"/>
</dbReference>
<name>A0ABM9A8S5_9VIBR</name>